<comment type="subcellular location">
    <subcellularLocation>
        <location evidence="1">Membrane</location>
        <topology evidence="1">Multi-pass membrane protein</topology>
    </subcellularLocation>
</comment>
<keyword evidence="6 8" id="KW-0472">Membrane</keyword>
<dbReference type="InterPro" id="IPR017825">
    <property type="entry name" value="Lycopene_cyclase_dom"/>
</dbReference>
<protein>
    <recommendedName>
        <fullName evidence="9">Lycopene cyclase domain-containing protein</fullName>
    </recommendedName>
</protein>
<evidence type="ECO:0000256" key="5">
    <source>
        <dbReference type="ARBA" id="ARBA00022989"/>
    </source>
</evidence>
<dbReference type="Proteomes" id="UP000652354">
    <property type="component" value="Unassembled WGS sequence"/>
</dbReference>
<proteinExistence type="predicted"/>
<evidence type="ECO:0000256" key="1">
    <source>
        <dbReference type="ARBA" id="ARBA00004141"/>
    </source>
</evidence>
<feature type="domain" description="Lycopene cyclase" evidence="9">
    <location>
        <begin position="3"/>
        <end position="90"/>
    </location>
</feature>
<evidence type="ECO:0000256" key="6">
    <source>
        <dbReference type="ARBA" id="ARBA00023136"/>
    </source>
</evidence>
<evidence type="ECO:0000256" key="4">
    <source>
        <dbReference type="ARBA" id="ARBA00022746"/>
    </source>
</evidence>
<sequence>MTYVVLSVAVLALLVLATAPVLKALPSRPLLLTAAVLLTLTVVFDNVIVGTGIVDYDEALISGVRMPIAPIEDLAYAIGAVLLVPTVWELLGGRRRASEPAGGTEDVA</sequence>
<dbReference type="NCBIfam" id="TIGR03462">
    <property type="entry name" value="CarR_dom_SF"/>
    <property type="match status" value="1"/>
</dbReference>
<evidence type="ECO:0000256" key="7">
    <source>
        <dbReference type="ARBA" id="ARBA00023235"/>
    </source>
</evidence>
<keyword evidence="3 8" id="KW-0812">Transmembrane</keyword>
<feature type="transmembrane region" description="Helical" evidence="8">
    <location>
        <begin position="74"/>
        <end position="91"/>
    </location>
</feature>
<comment type="caution">
    <text evidence="10">The sequence shown here is derived from an EMBL/GenBank/DDBJ whole genome shotgun (WGS) entry which is preliminary data.</text>
</comment>
<name>A0A919Q1E1_9MICO</name>
<accession>A0A919Q1E1</accession>
<evidence type="ECO:0000256" key="3">
    <source>
        <dbReference type="ARBA" id="ARBA00022692"/>
    </source>
</evidence>
<dbReference type="RefSeq" id="WP_203653615.1">
    <property type="nucleotide sequence ID" value="NZ_BONR01000001.1"/>
</dbReference>
<feature type="transmembrane region" description="Helical" evidence="8">
    <location>
        <begin position="34"/>
        <end position="54"/>
    </location>
</feature>
<dbReference type="GO" id="GO:0016020">
    <property type="term" value="C:membrane"/>
    <property type="evidence" value="ECO:0007669"/>
    <property type="project" value="UniProtKB-SubCell"/>
</dbReference>
<dbReference type="Pfam" id="PF18916">
    <property type="entry name" value="Lycopene_cyc"/>
    <property type="match status" value="1"/>
</dbReference>
<evidence type="ECO:0000313" key="10">
    <source>
        <dbReference type="EMBL" id="GIG54121.1"/>
    </source>
</evidence>
<dbReference type="EMBL" id="BONR01000001">
    <property type="protein sequence ID" value="GIG54121.1"/>
    <property type="molecule type" value="Genomic_DNA"/>
</dbReference>
<keyword evidence="5 8" id="KW-1133">Transmembrane helix</keyword>
<gene>
    <name evidence="10" type="ORF">Dac01nite_08730</name>
</gene>
<dbReference type="GO" id="GO:0016872">
    <property type="term" value="F:intramolecular lyase activity"/>
    <property type="evidence" value="ECO:0007669"/>
    <property type="project" value="InterPro"/>
</dbReference>
<dbReference type="AlphaFoldDB" id="A0A919Q1E1"/>
<reference evidence="10" key="1">
    <citation type="submission" date="2021-01" db="EMBL/GenBank/DDBJ databases">
        <title>Whole genome shotgun sequence of Demequina activiva NBRC 110675.</title>
        <authorList>
            <person name="Komaki H."/>
            <person name="Tamura T."/>
        </authorList>
    </citation>
    <scope>NUCLEOTIDE SEQUENCE</scope>
    <source>
        <strain evidence="10">NBRC 110675</strain>
    </source>
</reference>
<dbReference type="GO" id="GO:0045436">
    <property type="term" value="F:lycopene beta cyclase activity"/>
    <property type="evidence" value="ECO:0007669"/>
    <property type="project" value="UniProtKB-ARBA"/>
</dbReference>
<dbReference type="GO" id="GO:0016117">
    <property type="term" value="P:carotenoid biosynthetic process"/>
    <property type="evidence" value="ECO:0007669"/>
    <property type="project" value="UniProtKB-KW"/>
</dbReference>
<keyword evidence="4" id="KW-0125">Carotenoid biosynthesis</keyword>
<evidence type="ECO:0000313" key="11">
    <source>
        <dbReference type="Proteomes" id="UP000652354"/>
    </source>
</evidence>
<evidence type="ECO:0000259" key="9">
    <source>
        <dbReference type="Pfam" id="PF18916"/>
    </source>
</evidence>
<evidence type="ECO:0000256" key="8">
    <source>
        <dbReference type="SAM" id="Phobius"/>
    </source>
</evidence>
<keyword evidence="7" id="KW-0413">Isomerase</keyword>
<comment type="pathway">
    <text evidence="2">Carotenoid biosynthesis.</text>
</comment>
<keyword evidence="11" id="KW-1185">Reference proteome</keyword>
<organism evidence="10 11">
    <name type="scientific">Demequina activiva</name>
    <dbReference type="NCBI Taxonomy" id="1582364"/>
    <lineage>
        <taxon>Bacteria</taxon>
        <taxon>Bacillati</taxon>
        <taxon>Actinomycetota</taxon>
        <taxon>Actinomycetes</taxon>
        <taxon>Micrococcales</taxon>
        <taxon>Demequinaceae</taxon>
        <taxon>Demequina</taxon>
    </lineage>
</organism>
<evidence type="ECO:0000256" key="2">
    <source>
        <dbReference type="ARBA" id="ARBA00004829"/>
    </source>
</evidence>